<comment type="caution">
    <text evidence="1">The sequence shown here is derived from an EMBL/GenBank/DDBJ whole genome shotgun (WGS) entry which is preliminary data.</text>
</comment>
<sequence>MRSEKVKRGILVNQKIDSLFSQFVTKRHGSLRGYSQEVENAMMLEMARWNYNPLNELEMLKRNGVSFPVLQSLRQSVTRTVRIDKRLDLAFKSFVMLAYGRVWRAYSSAVQNGMVLLMLLYRFELLDTFWT</sequence>
<evidence type="ECO:0000313" key="2">
    <source>
        <dbReference type="Proteomes" id="UP000240880"/>
    </source>
</evidence>
<dbReference type="Proteomes" id="UP000240880">
    <property type="component" value="Unassembled WGS sequence"/>
</dbReference>
<protein>
    <submittedName>
        <fullName evidence="1">Uncharacterized protein</fullName>
    </submittedName>
</protein>
<dbReference type="AlphaFoldDB" id="A0A2R6A9E2"/>
<organism evidence="1 2">
    <name type="scientific">Candidatus Marsarchaeota G1 archaeon OSP_D</name>
    <dbReference type="NCBI Taxonomy" id="1978155"/>
    <lineage>
        <taxon>Archaea</taxon>
        <taxon>Candidatus Marsarchaeota</taxon>
        <taxon>Candidatus Marsarchaeota group 1</taxon>
    </lineage>
</organism>
<proteinExistence type="predicted"/>
<reference evidence="1 2" key="1">
    <citation type="submission" date="2017-04" db="EMBL/GenBank/DDBJ databases">
        <title>Novel microbial lineages endemic to geothermal iron-oxide mats fill important gaps in the evolutionary history of Archaea.</title>
        <authorList>
            <person name="Jay Z.J."/>
            <person name="Beam J.P."/>
            <person name="Dlakic M."/>
            <person name="Rusch D.B."/>
            <person name="Kozubal M.A."/>
            <person name="Inskeep W.P."/>
        </authorList>
    </citation>
    <scope>NUCLEOTIDE SEQUENCE [LARGE SCALE GENOMIC DNA]</scope>
    <source>
        <strain evidence="1">OSP_D</strain>
    </source>
</reference>
<dbReference type="EMBL" id="NEXC01000041">
    <property type="protein sequence ID" value="PSN83006.1"/>
    <property type="molecule type" value="Genomic_DNA"/>
</dbReference>
<name>A0A2R6A9E2_9ARCH</name>
<accession>A0A2R6A9E2</accession>
<evidence type="ECO:0000313" key="1">
    <source>
        <dbReference type="EMBL" id="PSN83006.1"/>
    </source>
</evidence>
<gene>
    <name evidence="1" type="ORF">B9Q01_06265</name>
</gene>